<evidence type="ECO:0000313" key="3">
    <source>
        <dbReference type="Proteomes" id="UP000828390"/>
    </source>
</evidence>
<feature type="region of interest" description="Disordered" evidence="1">
    <location>
        <begin position="1"/>
        <end position="86"/>
    </location>
</feature>
<accession>A0A9D4HZC7</accession>
<sequence>MSQKKEHILPILRPRPFRPSRNLNTKHIVPVHRIGESRTGISIQDQESQPLPAVAEGTSVDTDNDRRDPPAGPSTNTGKVKQCPTF</sequence>
<evidence type="ECO:0000313" key="2">
    <source>
        <dbReference type="EMBL" id="KAH3740950.1"/>
    </source>
</evidence>
<proteinExistence type="predicted"/>
<dbReference type="AlphaFoldDB" id="A0A9D4HZC7"/>
<protein>
    <submittedName>
        <fullName evidence="2">Uncharacterized protein</fullName>
    </submittedName>
</protein>
<gene>
    <name evidence="2" type="ORF">DPMN_047667</name>
</gene>
<feature type="compositionally biased region" description="Polar residues" evidence="1">
    <location>
        <begin position="73"/>
        <end position="86"/>
    </location>
</feature>
<keyword evidence="3" id="KW-1185">Reference proteome</keyword>
<dbReference type="Proteomes" id="UP000828390">
    <property type="component" value="Unassembled WGS sequence"/>
</dbReference>
<reference evidence="2" key="1">
    <citation type="journal article" date="2019" name="bioRxiv">
        <title>The Genome of the Zebra Mussel, Dreissena polymorpha: A Resource for Invasive Species Research.</title>
        <authorList>
            <person name="McCartney M.A."/>
            <person name="Auch B."/>
            <person name="Kono T."/>
            <person name="Mallez S."/>
            <person name="Zhang Y."/>
            <person name="Obille A."/>
            <person name="Becker A."/>
            <person name="Abrahante J.E."/>
            <person name="Garbe J."/>
            <person name="Badalamenti J.P."/>
            <person name="Herman A."/>
            <person name="Mangelson H."/>
            <person name="Liachko I."/>
            <person name="Sullivan S."/>
            <person name="Sone E.D."/>
            <person name="Koren S."/>
            <person name="Silverstein K.A.T."/>
            <person name="Beckman K.B."/>
            <person name="Gohl D.M."/>
        </authorList>
    </citation>
    <scope>NUCLEOTIDE SEQUENCE</scope>
    <source>
        <strain evidence="2">Duluth1</strain>
        <tissue evidence="2">Whole animal</tissue>
    </source>
</reference>
<comment type="caution">
    <text evidence="2">The sequence shown here is derived from an EMBL/GenBank/DDBJ whole genome shotgun (WGS) entry which is preliminary data.</text>
</comment>
<organism evidence="2 3">
    <name type="scientific">Dreissena polymorpha</name>
    <name type="common">Zebra mussel</name>
    <name type="synonym">Mytilus polymorpha</name>
    <dbReference type="NCBI Taxonomy" id="45954"/>
    <lineage>
        <taxon>Eukaryota</taxon>
        <taxon>Metazoa</taxon>
        <taxon>Spiralia</taxon>
        <taxon>Lophotrochozoa</taxon>
        <taxon>Mollusca</taxon>
        <taxon>Bivalvia</taxon>
        <taxon>Autobranchia</taxon>
        <taxon>Heteroconchia</taxon>
        <taxon>Euheterodonta</taxon>
        <taxon>Imparidentia</taxon>
        <taxon>Neoheterodontei</taxon>
        <taxon>Myida</taxon>
        <taxon>Dreissenoidea</taxon>
        <taxon>Dreissenidae</taxon>
        <taxon>Dreissena</taxon>
    </lineage>
</organism>
<reference evidence="2" key="2">
    <citation type="submission" date="2020-11" db="EMBL/GenBank/DDBJ databases">
        <authorList>
            <person name="McCartney M.A."/>
            <person name="Auch B."/>
            <person name="Kono T."/>
            <person name="Mallez S."/>
            <person name="Becker A."/>
            <person name="Gohl D.M."/>
            <person name="Silverstein K.A.T."/>
            <person name="Koren S."/>
            <person name="Bechman K.B."/>
            <person name="Herman A."/>
            <person name="Abrahante J.E."/>
            <person name="Garbe J."/>
        </authorList>
    </citation>
    <scope>NUCLEOTIDE SEQUENCE</scope>
    <source>
        <strain evidence="2">Duluth1</strain>
        <tissue evidence="2">Whole animal</tissue>
    </source>
</reference>
<evidence type="ECO:0000256" key="1">
    <source>
        <dbReference type="SAM" id="MobiDB-lite"/>
    </source>
</evidence>
<feature type="compositionally biased region" description="Polar residues" evidence="1">
    <location>
        <begin position="39"/>
        <end position="49"/>
    </location>
</feature>
<name>A0A9D4HZC7_DREPO</name>
<dbReference type="EMBL" id="JAIWYP010000011">
    <property type="protein sequence ID" value="KAH3740950.1"/>
    <property type="molecule type" value="Genomic_DNA"/>
</dbReference>